<dbReference type="InterPro" id="IPR017900">
    <property type="entry name" value="4Fe4S_Fe_S_CS"/>
</dbReference>
<dbReference type="Pfam" id="PF17179">
    <property type="entry name" value="Fer4_22"/>
    <property type="match status" value="1"/>
</dbReference>
<proteinExistence type="predicted"/>
<reference evidence="2" key="1">
    <citation type="journal article" date="2015" name="Proc. Natl. Acad. Sci. U.S.A.">
        <title>Networks of energetic and metabolic interactions define dynamics in microbial communities.</title>
        <authorList>
            <person name="Embree M."/>
            <person name="Liu J.K."/>
            <person name="Al-Bassam M.M."/>
            <person name="Zengler K."/>
        </authorList>
    </citation>
    <scope>NUCLEOTIDE SEQUENCE</scope>
</reference>
<sequence>MNEAMIFSRLELPRILAAWSARRAVHVPAVSGGLTAFTLFDPERGLSLDYGNSTLSPKPFFFPQTECLLRFPTCGEDAGLAAVEPQGTQERLLFGIRPCDASAFSLLDRVFCQDTAGTDPSWASRRRRTALVGLGCNAPDEACFCTSMGGGPHHARGLDILATDLGDEVLLTPVTDRGRALLSEIPAGLGGVPARGQRGGTALGRAEALRINAEAVMARSPLSADLTLEAVARRSQRTVHALGIWPKIAETCLTCGVCTFTCPTCHCFDIQDETKGSSGRRVRNWDTCMSWLFTAHASGHNPRPTKVERVRQRFLHKFKYMPMNLDGRPGCVGCGRCVRQCPVNIDIREVLRALDVACRAAPPSGASCEEAAS</sequence>
<name>A0A0W8G7J3_9ZZZZ</name>
<dbReference type="PANTHER" id="PTHR40447">
    <property type="entry name" value="ANAEROBIC SULFITE REDUCTASE SUBUNIT A"/>
    <property type="match status" value="1"/>
</dbReference>
<dbReference type="PANTHER" id="PTHR40447:SF1">
    <property type="entry name" value="ANAEROBIC SULFITE REDUCTASE SUBUNIT A"/>
    <property type="match status" value="1"/>
</dbReference>
<evidence type="ECO:0000313" key="2">
    <source>
        <dbReference type="EMBL" id="KUG29119.1"/>
    </source>
</evidence>
<dbReference type="SUPFAM" id="SSF46548">
    <property type="entry name" value="alpha-helical ferredoxin"/>
    <property type="match status" value="1"/>
</dbReference>
<dbReference type="InterPro" id="IPR017896">
    <property type="entry name" value="4Fe4S_Fe-S-bd"/>
</dbReference>
<gene>
    <name evidence="2" type="ORF">ASZ90_000987</name>
</gene>
<comment type="caution">
    <text evidence="2">The sequence shown here is derived from an EMBL/GenBank/DDBJ whole genome shotgun (WGS) entry which is preliminary data.</text>
</comment>
<dbReference type="PROSITE" id="PS00198">
    <property type="entry name" value="4FE4S_FER_1"/>
    <property type="match status" value="1"/>
</dbReference>
<accession>A0A0W8G7J3</accession>
<dbReference type="PROSITE" id="PS51379">
    <property type="entry name" value="4FE4S_FER_2"/>
    <property type="match status" value="2"/>
</dbReference>
<dbReference type="AlphaFoldDB" id="A0A0W8G7J3"/>
<evidence type="ECO:0000259" key="1">
    <source>
        <dbReference type="PROSITE" id="PS51379"/>
    </source>
</evidence>
<protein>
    <submittedName>
        <fullName evidence="2">Putative heterodisulfide reductase, iron-sulfur binding subunit</fullName>
    </submittedName>
</protein>
<organism evidence="2">
    <name type="scientific">hydrocarbon metagenome</name>
    <dbReference type="NCBI Taxonomy" id="938273"/>
    <lineage>
        <taxon>unclassified sequences</taxon>
        <taxon>metagenomes</taxon>
        <taxon>ecological metagenomes</taxon>
    </lineage>
</organism>
<feature type="domain" description="4Fe-4S ferredoxin-type" evidence="1">
    <location>
        <begin position="243"/>
        <end position="273"/>
    </location>
</feature>
<dbReference type="EMBL" id="LNQE01000128">
    <property type="protein sequence ID" value="KUG29119.1"/>
    <property type="molecule type" value="Genomic_DNA"/>
</dbReference>
<feature type="domain" description="4Fe-4S ferredoxin-type" evidence="1">
    <location>
        <begin position="321"/>
        <end position="350"/>
    </location>
</feature>